<comment type="caution">
    <text evidence="1">The sequence shown here is derived from an EMBL/GenBank/DDBJ whole genome shotgun (WGS) entry which is preliminary data.</text>
</comment>
<protein>
    <submittedName>
        <fullName evidence="1">Uncharacterized protein</fullName>
    </submittedName>
</protein>
<name>A0ABW1K9E2_9ACTN</name>
<evidence type="ECO:0000313" key="2">
    <source>
        <dbReference type="Proteomes" id="UP001596203"/>
    </source>
</evidence>
<dbReference type="Proteomes" id="UP001596203">
    <property type="component" value="Unassembled WGS sequence"/>
</dbReference>
<proteinExistence type="predicted"/>
<gene>
    <name evidence="1" type="ORF">ACFP2T_18110</name>
</gene>
<sequence length="44" mass="4410">MTVQRPAYLSAMPQQSVVAVGFLTAPTLSGGLEPLLRPGGALGG</sequence>
<keyword evidence="2" id="KW-1185">Reference proteome</keyword>
<dbReference type="RefSeq" id="WP_377423152.1">
    <property type="nucleotide sequence ID" value="NZ_JBHSPR010000013.1"/>
</dbReference>
<organism evidence="1 2">
    <name type="scientific">Plantactinospora solaniradicis</name>
    <dbReference type="NCBI Taxonomy" id="1723736"/>
    <lineage>
        <taxon>Bacteria</taxon>
        <taxon>Bacillati</taxon>
        <taxon>Actinomycetota</taxon>
        <taxon>Actinomycetes</taxon>
        <taxon>Micromonosporales</taxon>
        <taxon>Micromonosporaceae</taxon>
        <taxon>Plantactinospora</taxon>
    </lineage>
</organism>
<accession>A0ABW1K9E2</accession>
<evidence type="ECO:0000313" key="1">
    <source>
        <dbReference type="EMBL" id="MFC6018110.1"/>
    </source>
</evidence>
<dbReference type="EMBL" id="JBHSPR010000013">
    <property type="protein sequence ID" value="MFC6018110.1"/>
    <property type="molecule type" value="Genomic_DNA"/>
</dbReference>
<reference evidence="2" key="1">
    <citation type="journal article" date="2019" name="Int. J. Syst. Evol. Microbiol.">
        <title>The Global Catalogue of Microorganisms (GCM) 10K type strain sequencing project: providing services to taxonomists for standard genome sequencing and annotation.</title>
        <authorList>
            <consortium name="The Broad Institute Genomics Platform"/>
            <consortium name="The Broad Institute Genome Sequencing Center for Infectious Disease"/>
            <person name="Wu L."/>
            <person name="Ma J."/>
        </authorList>
    </citation>
    <scope>NUCLEOTIDE SEQUENCE [LARGE SCALE GENOMIC DNA]</scope>
    <source>
        <strain evidence="2">ZS-35-S2</strain>
    </source>
</reference>